<keyword evidence="1" id="KW-0472">Membrane</keyword>
<dbReference type="EMBL" id="SZQL01000002">
    <property type="protein sequence ID" value="TKK70864.1"/>
    <property type="molecule type" value="Genomic_DNA"/>
</dbReference>
<dbReference type="AlphaFoldDB" id="A0A4U3L8S3"/>
<evidence type="ECO:0000256" key="1">
    <source>
        <dbReference type="SAM" id="Phobius"/>
    </source>
</evidence>
<sequence>MDNNSEDNRKIASYVFSGANTMVGVCITVITLFRVMKTGIQTYADEILAFDVSLFIIASILSYAVLRKDENKRLEKWADIFYYAGMIIMFFVGLIIIYTTY</sequence>
<feature type="transmembrane region" description="Helical" evidence="1">
    <location>
        <begin position="12"/>
        <end position="35"/>
    </location>
</feature>
<gene>
    <name evidence="2" type="ORF">FC093_03980</name>
</gene>
<keyword evidence="1" id="KW-0812">Transmembrane</keyword>
<dbReference type="RefSeq" id="WP_137260463.1">
    <property type="nucleotide sequence ID" value="NZ_SZQL01000002.1"/>
</dbReference>
<comment type="caution">
    <text evidence="2">The sequence shown here is derived from an EMBL/GenBank/DDBJ whole genome shotgun (WGS) entry which is preliminary data.</text>
</comment>
<proteinExistence type="predicted"/>
<keyword evidence="3" id="KW-1185">Reference proteome</keyword>
<feature type="transmembrane region" description="Helical" evidence="1">
    <location>
        <begin position="78"/>
        <end position="98"/>
    </location>
</feature>
<dbReference type="OrthoDB" id="582913at2"/>
<feature type="transmembrane region" description="Helical" evidence="1">
    <location>
        <begin position="47"/>
        <end position="66"/>
    </location>
</feature>
<evidence type="ECO:0000313" key="3">
    <source>
        <dbReference type="Proteomes" id="UP000305848"/>
    </source>
</evidence>
<dbReference type="Proteomes" id="UP000305848">
    <property type="component" value="Unassembled WGS sequence"/>
</dbReference>
<evidence type="ECO:0000313" key="2">
    <source>
        <dbReference type="EMBL" id="TKK70864.1"/>
    </source>
</evidence>
<name>A0A4U3L8S3_9BACT</name>
<accession>A0A4U3L8S3</accession>
<protein>
    <submittedName>
        <fullName evidence="2">Uncharacterized protein</fullName>
    </submittedName>
</protein>
<organism evidence="2 3">
    <name type="scientific">Ilyomonas limi</name>
    <dbReference type="NCBI Taxonomy" id="2575867"/>
    <lineage>
        <taxon>Bacteria</taxon>
        <taxon>Pseudomonadati</taxon>
        <taxon>Bacteroidota</taxon>
        <taxon>Chitinophagia</taxon>
        <taxon>Chitinophagales</taxon>
        <taxon>Chitinophagaceae</taxon>
        <taxon>Ilyomonas</taxon>
    </lineage>
</organism>
<keyword evidence="1" id="KW-1133">Transmembrane helix</keyword>
<reference evidence="2 3" key="1">
    <citation type="submission" date="2019-05" db="EMBL/GenBank/DDBJ databases">
        <title>Panacibacter sp. strain 17mud1-8 Genome sequencing and assembly.</title>
        <authorList>
            <person name="Chhetri G."/>
        </authorList>
    </citation>
    <scope>NUCLEOTIDE SEQUENCE [LARGE SCALE GENOMIC DNA]</scope>
    <source>
        <strain evidence="2 3">17mud1-8</strain>
    </source>
</reference>